<accession>A0ABS5WW17</accession>
<organism evidence="1 2">
    <name type="scientific">Falsiruegeria litorea</name>
    <dbReference type="NCBI Taxonomy" id="1280831"/>
    <lineage>
        <taxon>Bacteria</taxon>
        <taxon>Pseudomonadati</taxon>
        <taxon>Pseudomonadota</taxon>
        <taxon>Alphaproteobacteria</taxon>
        <taxon>Rhodobacterales</taxon>
        <taxon>Roseobacteraceae</taxon>
        <taxon>Falsiruegeria</taxon>
    </lineage>
</organism>
<proteinExistence type="predicted"/>
<reference evidence="1 2" key="1">
    <citation type="submission" date="2021-05" db="EMBL/GenBank/DDBJ databases">
        <title>Draft genomes of marine bacteria isolated from model chitin particles.</title>
        <authorList>
            <person name="Datta M.S."/>
            <person name="Schwartzman J.A."/>
            <person name="Cordero O."/>
        </authorList>
    </citation>
    <scope>NUCLEOTIDE SEQUENCE [LARGE SCALE GENOMIC DNA]</scope>
    <source>
        <strain evidence="1 2">4E07</strain>
    </source>
</reference>
<dbReference type="RefSeq" id="WP_215194073.1">
    <property type="nucleotide sequence ID" value="NZ_JAHHDY010000018.1"/>
</dbReference>
<comment type="caution">
    <text evidence="1">The sequence shown here is derived from an EMBL/GenBank/DDBJ whole genome shotgun (WGS) entry which is preliminary data.</text>
</comment>
<evidence type="ECO:0000313" key="1">
    <source>
        <dbReference type="EMBL" id="MBT3142814.1"/>
    </source>
</evidence>
<protein>
    <submittedName>
        <fullName evidence="1">Uncharacterized protein</fullName>
    </submittedName>
</protein>
<gene>
    <name evidence="1" type="ORF">KL867_17220</name>
</gene>
<dbReference type="Proteomes" id="UP000763802">
    <property type="component" value="Unassembled WGS sequence"/>
</dbReference>
<keyword evidence="2" id="KW-1185">Reference proteome</keyword>
<evidence type="ECO:0000313" key="2">
    <source>
        <dbReference type="Proteomes" id="UP000763802"/>
    </source>
</evidence>
<dbReference type="EMBL" id="JAHHDY010000018">
    <property type="protein sequence ID" value="MBT3142814.1"/>
    <property type="molecule type" value="Genomic_DNA"/>
</dbReference>
<sequence length="50" mass="5315">MRTKLHFAAAAPMAAFVSSGTVNDDPLYPAIFRIAASIGPRLNQRAQISA</sequence>
<name>A0ABS5WW17_9RHOB</name>